<dbReference type="AlphaFoldDB" id="A0A934HL59"/>
<accession>A0A934HL59</accession>
<name>A0A934HL59_9RHOB</name>
<proteinExistence type="predicted"/>
<reference evidence="2" key="1">
    <citation type="submission" date="2020-12" db="EMBL/GenBank/DDBJ databases">
        <title>Pontibaca salina gen. nov., sp. nov., isolated from marine sediment.</title>
        <authorList>
            <person name="Bo J."/>
            <person name="Wang S."/>
            <person name="Song X."/>
            <person name="Du Z."/>
        </authorList>
    </citation>
    <scope>NUCLEOTIDE SEQUENCE</scope>
    <source>
        <strain evidence="2">S1109L</strain>
    </source>
</reference>
<keyword evidence="3" id="KW-1185">Reference proteome</keyword>
<dbReference type="RefSeq" id="WP_198686141.1">
    <property type="nucleotide sequence ID" value="NZ_JAEIJD010000006.1"/>
</dbReference>
<evidence type="ECO:0000313" key="2">
    <source>
        <dbReference type="EMBL" id="MBI6630123.1"/>
    </source>
</evidence>
<feature type="region of interest" description="Disordered" evidence="1">
    <location>
        <begin position="74"/>
        <end position="128"/>
    </location>
</feature>
<evidence type="ECO:0000313" key="3">
    <source>
        <dbReference type="Proteomes" id="UP000613255"/>
    </source>
</evidence>
<gene>
    <name evidence="2" type="ORF">JAO82_09545</name>
</gene>
<dbReference type="EMBL" id="JAEIJD010000006">
    <property type="protein sequence ID" value="MBI6630123.1"/>
    <property type="molecule type" value="Genomic_DNA"/>
</dbReference>
<feature type="compositionally biased region" description="Basic and acidic residues" evidence="1">
    <location>
        <begin position="11"/>
        <end position="24"/>
    </location>
</feature>
<evidence type="ECO:0000256" key="1">
    <source>
        <dbReference type="SAM" id="MobiDB-lite"/>
    </source>
</evidence>
<protein>
    <submittedName>
        <fullName evidence="2">DUF4177 domain-containing protein</fullName>
    </submittedName>
</protein>
<organism evidence="2 3">
    <name type="scientific">Pontibaca salina</name>
    <dbReference type="NCBI Taxonomy" id="2795731"/>
    <lineage>
        <taxon>Bacteria</taxon>
        <taxon>Pseudomonadati</taxon>
        <taxon>Pseudomonadota</taxon>
        <taxon>Alphaproteobacteria</taxon>
        <taxon>Rhodobacterales</taxon>
        <taxon>Roseobacteraceae</taxon>
        <taxon>Pontibaca</taxon>
    </lineage>
</organism>
<comment type="caution">
    <text evidence="2">The sequence shown here is derived from an EMBL/GenBank/DDBJ whole genome shotgun (WGS) entry which is preliminary data.</text>
</comment>
<dbReference type="Proteomes" id="UP000613255">
    <property type="component" value="Unassembled WGS sequence"/>
</dbReference>
<feature type="region of interest" description="Disordered" evidence="1">
    <location>
        <begin position="1"/>
        <end position="24"/>
    </location>
</feature>
<sequence>MYEYKVIPAPDRGEKTRSVKTPEGRFARSIEAALNEMAAAGWEFQRAETLPSTERSGFTGSSVNMRSLLIFRRPQEGDAAQFQPRKLEGPAAAGAPTLNTPERSGGSPPLADGRKDPVIAAPAKKQDS</sequence>